<reference evidence="2" key="1">
    <citation type="submission" date="2023-06" db="EMBL/GenBank/DDBJ databases">
        <title>Genome-scale phylogeny and comparative genomics of the fungal order Sordariales.</title>
        <authorList>
            <consortium name="Lawrence Berkeley National Laboratory"/>
            <person name="Hensen N."/>
            <person name="Bonometti L."/>
            <person name="Westerberg I."/>
            <person name="Brannstrom I.O."/>
            <person name="Guillou S."/>
            <person name="Cros-Aarteil S."/>
            <person name="Calhoun S."/>
            <person name="Haridas S."/>
            <person name="Kuo A."/>
            <person name="Mondo S."/>
            <person name="Pangilinan J."/>
            <person name="Riley R."/>
            <person name="Labutti K."/>
            <person name="Andreopoulos B."/>
            <person name="Lipzen A."/>
            <person name="Chen C."/>
            <person name="Yanf M."/>
            <person name="Daum C."/>
            <person name="Ng V."/>
            <person name="Clum A."/>
            <person name="Steindorff A."/>
            <person name="Ohm R."/>
            <person name="Martin F."/>
            <person name="Silar P."/>
            <person name="Natvig D."/>
            <person name="Lalanne C."/>
            <person name="Gautier V."/>
            <person name="Ament-Velasquez S.L."/>
            <person name="Kruys A."/>
            <person name="Hutchinson M.I."/>
            <person name="Powell A.J."/>
            <person name="Barry K."/>
            <person name="Miller A.N."/>
            <person name="Grigoriev I.V."/>
            <person name="Debuchy R."/>
            <person name="Gladieux P."/>
            <person name="Thoren M.H."/>
            <person name="Johannesson H."/>
        </authorList>
    </citation>
    <scope>NUCLEOTIDE SEQUENCE</scope>
    <source>
        <strain evidence="2">PSN4</strain>
    </source>
</reference>
<gene>
    <name evidence="2" type="ORF">QBC47DRAFT_423862</name>
</gene>
<keyword evidence="3" id="KW-1185">Reference proteome</keyword>
<proteinExistence type="predicted"/>
<dbReference type="EMBL" id="MU839836">
    <property type="protein sequence ID" value="KAK1754189.1"/>
    <property type="molecule type" value="Genomic_DNA"/>
</dbReference>
<comment type="caution">
    <text evidence="2">The sequence shown here is derived from an EMBL/GenBank/DDBJ whole genome shotgun (WGS) entry which is preliminary data.</text>
</comment>
<evidence type="ECO:0000256" key="1">
    <source>
        <dbReference type="SAM" id="Coils"/>
    </source>
</evidence>
<dbReference type="Proteomes" id="UP001239445">
    <property type="component" value="Unassembled WGS sequence"/>
</dbReference>
<dbReference type="SUPFAM" id="SSF53590">
    <property type="entry name" value="Nucleoside hydrolase"/>
    <property type="match status" value="1"/>
</dbReference>
<feature type="coiled-coil region" evidence="1">
    <location>
        <begin position="448"/>
        <end position="512"/>
    </location>
</feature>
<dbReference type="AlphaFoldDB" id="A0AAJ0BBC6"/>
<name>A0AAJ0BBC6_9PEZI</name>
<evidence type="ECO:0000313" key="3">
    <source>
        <dbReference type="Proteomes" id="UP001239445"/>
    </source>
</evidence>
<organism evidence="2 3">
    <name type="scientific">Echria macrotheca</name>
    <dbReference type="NCBI Taxonomy" id="438768"/>
    <lineage>
        <taxon>Eukaryota</taxon>
        <taxon>Fungi</taxon>
        <taxon>Dikarya</taxon>
        <taxon>Ascomycota</taxon>
        <taxon>Pezizomycotina</taxon>
        <taxon>Sordariomycetes</taxon>
        <taxon>Sordariomycetidae</taxon>
        <taxon>Sordariales</taxon>
        <taxon>Schizotheciaceae</taxon>
        <taxon>Echria</taxon>
    </lineage>
</organism>
<dbReference type="InterPro" id="IPR036452">
    <property type="entry name" value="Ribo_hydro-like"/>
</dbReference>
<keyword evidence="1" id="KW-0175">Coiled coil</keyword>
<accession>A0AAJ0BBC6</accession>
<dbReference type="Gene3D" id="3.90.245.10">
    <property type="entry name" value="Ribonucleoside hydrolase-like"/>
    <property type="match status" value="1"/>
</dbReference>
<protein>
    <submittedName>
        <fullName evidence="2">Uncharacterized protein</fullName>
    </submittedName>
</protein>
<dbReference type="GO" id="GO:0016799">
    <property type="term" value="F:hydrolase activity, hydrolyzing N-glycosyl compounds"/>
    <property type="evidence" value="ECO:0007669"/>
    <property type="project" value="InterPro"/>
</dbReference>
<evidence type="ECO:0000313" key="2">
    <source>
        <dbReference type="EMBL" id="KAK1754189.1"/>
    </source>
</evidence>
<sequence>MDPSSSSSTFDKHAFLSKIPYSKSDEEYRFYERLIPELQNRKPSDIPRIVVITDAEKDYDDLIAIVVLCEMYRLGVVEIAGIIANHKPARRRAKFLRTIVHLLGMAHIEVAEGTDGVEDPNQTRFLEESYYELKNTTFEEQEWNKKPFRRGAELIDTLAKQVDNEGKEPLTVLLISSLQDISDYFNSHKNDPHFLPQHFKKFVSQGGYEITGSGDTCTLNPIKIAQNNSFHPTAAKNYTDCLVEFKLASDAWSREAAKAACLDGSIFANLDEYGPIGAHLAWVYRRLEFKFFWDPFNAPYMPRLDPKWYVTTRLGLNVESNPFKDFDKSPPGFIQVLPHSKIIAYDGCAAIGTVGDHIMRALGIMSEPEPYNKAAHQHRLFGRTQNDLGGINALKLRETLRVFFFGALKFTSKSAEQLIPSRSIKHKVDDYKVTLDIFDQQVPYLKKSRELAEAAKKKEIDMEELERLQTEKGLDRSEAEKELRRIQREEELKQLQAKKGLERSEAEEELERIKAAQGGEVPKEIPYELLYQRAVSDKSIFPQLNNLFWKDPSELVLAINNLSDKNRSIAIKQLRASGQNTILAKINRR</sequence>